<dbReference type="EMBL" id="JAIEZQ010000001">
    <property type="protein sequence ID" value="MBY9073206.1"/>
    <property type="molecule type" value="Genomic_DNA"/>
</dbReference>
<organism evidence="2 3">
    <name type="scientific">Nocardioides jiangsuensis</name>
    <dbReference type="NCBI Taxonomy" id="2866161"/>
    <lineage>
        <taxon>Bacteria</taxon>
        <taxon>Bacillati</taxon>
        <taxon>Actinomycetota</taxon>
        <taxon>Actinomycetes</taxon>
        <taxon>Propionibacteriales</taxon>
        <taxon>Nocardioidaceae</taxon>
        <taxon>Nocardioides</taxon>
    </lineage>
</organism>
<sequence length="143" mass="15303">MSRRVSLPTADDLFRPTSPTVGEDAVPAPTPRSRAAEPAADQSGGADDAGAAEQPAAPAEPQGQERGTPRRKPSGRVRHDEKMTVYVTADELLDLEHARLRLRRATGLAVDRGRLVRAAVAIALADLDAHGEESMIVQRLKQP</sequence>
<protein>
    <recommendedName>
        <fullName evidence="4">Cobyrinic acid a,c-diamide synthase</fullName>
    </recommendedName>
</protein>
<name>A0ABS7RDV5_9ACTN</name>
<comment type="caution">
    <text evidence="2">The sequence shown here is derived from an EMBL/GenBank/DDBJ whole genome shotgun (WGS) entry which is preliminary data.</text>
</comment>
<evidence type="ECO:0000256" key="1">
    <source>
        <dbReference type="SAM" id="MobiDB-lite"/>
    </source>
</evidence>
<dbReference type="Proteomes" id="UP000754710">
    <property type="component" value="Unassembled WGS sequence"/>
</dbReference>
<reference evidence="2 3" key="1">
    <citation type="submission" date="2021-08" db="EMBL/GenBank/DDBJ databases">
        <title>Nocardioides bacterium WL0053 sp. nov., isolated from the sediment.</title>
        <authorList>
            <person name="Wang L."/>
            <person name="Zhang D."/>
            <person name="Zhang A."/>
        </authorList>
    </citation>
    <scope>NUCLEOTIDE SEQUENCE [LARGE SCALE GENOMIC DNA]</scope>
    <source>
        <strain evidence="2 3">WL0053</strain>
    </source>
</reference>
<accession>A0ABS7RDV5</accession>
<evidence type="ECO:0000313" key="3">
    <source>
        <dbReference type="Proteomes" id="UP000754710"/>
    </source>
</evidence>
<dbReference type="RefSeq" id="WP_221023026.1">
    <property type="nucleotide sequence ID" value="NZ_JAIEZQ010000001.1"/>
</dbReference>
<keyword evidence="3" id="KW-1185">Reference proteome</keyword>
<feature type="region of interest" description="Disordered" evidence="1">
    <location>
        <begin position="1"/>
        <end position="82"/>
    </location>
</feature>
<gene>
    <name evidence="2" type="ORF">K1X13_00085</name>
</gene>
<feature type="compositionally biased region" description="Low complexity" evidence="1">
    <location>
        <begin position="38"/>
        <end position="65"/>
    </location>
</feature>
<evidence type="ECO:0008006" key="4">
    <source>
        <dbReference type="Google" id="ProtNLM"/>
    </source>
</evidence>
<evidence type="ECO:0000313" key="2">
    <source>
        <dbReference type="EMBL" id="MBY9073206.1"/>
    </source>
</evidence>
<proteinExistence type="predicted"/>